<accession>A0A3B0Z9P1</accession>
<dbReference type="AlphaFoldDB" id="A0A3B0Z9P1"/>
<dbReference type="EMBL" id="UOFO01000055">
    <property type="protein sequence ID" value="VAW84903.1"/>
    <property type="molecule type" value="Genomic_DNA"/>
</dbReference>
<reference evidence="1" key="1">
    <citation type="submission" date="2018-06" db="EMBL/GenBank/DDBJ databases">
        <authorList>
            <person name="Zhirakovskaya E."/>
        </authorList>
    </citation>
    <scope>NUCLEOTIDE SEQUENCE</scope>
</reference>
<sequence length="58" mass="7010">MNFIGNYSAYSSFTPYLRCFRTQSVTYFYMRPLSVRKRLDMKQNINTLSSYLYCLSIR</sequence>
<name>A0A3B0Z9P1_9ZZZZ</name>
<gene>
    <name evidence="1" type="ORF">MNBD_GAMMA16-1567</name>
</gene>
<organism evidence="1">
    <name type="scientific">hydrothermal vent metagenome</name>
    <dbReference type="NCBI Taxonomy" id="652676"/>
    <lineage>
        <taxon>unclassified sequences</taxon>
        <taxon>metagenomes</taxon>
        <taxon>ecological metagenomes</taxon>
    </lineage>
</organism>
<protein>
    <submittedName>
        <fullName evidence="1">Uncharacterized protein</fullName>
    </submittedName>
</protein>
<proteinExistence type="predicted"/>
<evidence type="ECO:0000313" key="1">
    <source>
        <dbReference type="EMBL" id="VAW84903.1"/>
    </source>
</evidence>